<evidence type="ECO:0000256" key="1">
    <source>
        <dbReference type="SAM" id="MobiDB-lite"/>
    </source>
</evidence>
<proteinExistence type="predicted"/>
<feature type="region of interest" description="Disordered" evidence="1">
    <location>
        <begin position="1"/>
        <end position="28"/>
    </location>
</feature>
<sequence length="96" mass="10102">AHRCAAAAATAASGDPHPSRERAGRRRSSCCFRRIHPGEHILRHHPLLRSPSIAQASGAERASRVAVARPAASAASGGVFPSAYDGRTRYFRSSAG</sequence>
<reference evidence="3" key="2">
    <citation type="journal article" date="2008" name="Nucleic Acids Res.">
        <title>The rice annotation project database (RAP-DB): 2008 update.</title>
        <authorList>
            <consortium name="The rice annotation project (RAP)"/>
        </authorList>
    </citation>
    <scope>GENOME REANNOTATION</scope>
    <source>
        <strain evidence="3">cv. Nipponbare</strain>
    </source>
</reference>
<feature type="compositionally biased region" description="Low complexity" evidence="1">
    <location>
        <begin position="1"/>
        <end position="12"/>
    </location>
</feature>
<name>C7J027_ORYSJ</name>
<feature type="non-terminal residue" evidence="2">
    <location>
        <position position="1"/>
    </location>
</feature>
<protein>
    <submittedName>
        <fullName evidence="2">Os03g0667700 protein</fullName>
    </submittedName>
</protein>
<dbReference type="AlphaFoldDB" id="C7J027"/>
<organism evidence="2 3">
    <name type="scientific">Oryza sativa subsp. japonica</name>
    <name type="common">Rice</name>
    <dbReference type="NCBI Taxonomy" id="39947"/>
    <lineage>
        <taxon>Eukaryota</taxon>
        <taxon>Viridiplantae</taxon>
        <taxon>Streptophyta</taxon>
        <taxon>Embryophyta</taxon>
        <taxon>Tracheophyta</taxon>
        <taxon>Spermatophyta</taxon>
        <taxon>Magnoliopsida</taxon>
        <taxon>Liliopsida</taxon>
        <taxon>Poales</taxon>
        <taxon>Poaceae</taxon>
        <taxon>BOP clade</taxon>
        <taxon>Oryzoideae</taxon>
        <taxon>Oryzeae</taxon>
        <taxon>Oryzinae</taxon>
        <taxon>Oryza</taxon>
        <taxon>Oryza sativa</taxon>
    </lineage>
</organism>
<dbReference type="KEGG" id="dosa:Os03g0667700"/>
<gene>
    <name evidence="2" type="ordered locus">Os03g0667700</name>
</gene>
<dbReference type="EMBL" id="AP008209">
    <property type="protein sequence ID" value="BAH92306.1"/>
    <property type="molecule type" value="Genomic_DNA"/>
</dbReference>
<reference evidence="2 3" key="1">
    <citation type="journal article" date="2005" name="Nature">
        <title>The map-based sequence of the rice genome.</title>
        <authorList>
            <consortium name="International rice genome sequencing project (IRGSP)"/>
            <person name="Matsumoto T."/>
            <person name="Wu J."/>
            <person name="Kanamori H."/>
            <person name="Katayose Y."/>
            <person name="Fujisawa M."/>
            <person name="Namiki N."/>
            <person name="Mizuno H."/>
            <person name="Yamamoto K."/>
            <person name="Antonio B.A."/>
            <person name="Baba T."/>
            <person name="Sakata K."/>
            <person name="Nagamura Y."/>
            <person name="Aoki H."/>
            <person name="Arikawa K."/>
            <person name="Arita K."/>
            <person name="Bito T."/>
            <person name="Chiden Y."/>
            <person name="Fujitsuka N."/>
            <person name="Fukunaka R."/>
            <person name="Hamada M."/>
            <person name="Harada C."/>
            <person name="Hayashi A."/>
            <person name="Hijishita S."/>
            <person name="Honda M."/>
            <person name="Hosokawa S."/>
            <person name="Ichikawa Y."/>
            <person name="Idonuma A."/>
            <person name="Iijima M."/>
            <person name="Ikeda M."/>
            <person name="Ikeno M."/>
            <person name="Ito K."/>
            <person name="Ito S."/>
            <person name="Ito T."/>
            <person name="Ito Y."/>
            <person name="Ito Y."/>
            <person name="Iwabuchi A."/>
            <person name="Kamiya K."/>
            <person name="Karasawa W."/>
            <person name="Kurita K."/>
            <person name="Katagiri S."/>
            <person name="Kikuta A."/>
            <person name="Kobayashi H."/>
            <person name="Kobayashi N."/>
            <person name="Machita K."/>
            <person name="Maehara T."/>
            <person name="Masukawa M."/>
            <person name="Mizubayashi T."/>
            <person name="Mukai Y."/>
            <person name="Nagasaki H."/>
            <person name="Nagata Y."/>
            <person name="Naito S."/>
            <person name="Nakashima M."/>
            <person name="Nakama Y."/>
            <person name="Nakamichi Y."/>
            <person name="Nakamura M."/>
            <person name="Meguro A."/>
            <person name="Negishi M."/>
            <person name="Ohta I."/>
            <person name="Ohta T."/>
            <person name="Okamoto M."/>
            <person name="Ono N."/>
            <person name="Saji S."/>
            <person name="Sakaguchi M."/>
            <person name="Sakai K."/>
            <person name="Shibata M."/>
            <person name="Shimokawa T."/>
            <person name="Song J."/>
            <person name="Takazaki Y."/>
            <person name="Terasawa K."/>
            <person name="Tsugane M."/>
            <person name="Tsuji K."/>
            <person name="Ueda S."/>
            <person name="Waki K."/>
            <person name="Yamagata H."/>
            <person name="Yamamoto M."/>
            <person name="Yamamoto S."/>
            <person name="Yamane H."/>
            <person name="Yoshiki S."/>
            <person name="Yoshihara R."/>
            <person name="Yukawa K."/>
            <person name="Zhong H."/>
            <person name="Yano M."/>
            <person name="Yuan Q."/>
            <person name="Ouyang S."/>
            <person name="Liu J."/>
            <person name="Jones K.M."/>
            <person name="Gansberger K."/>
            <person name="Moffat K."/>
            <person name="Hill J."/>
            <person name="Bera J."/>
            <person name="Fadrosh D."/>
            <person name="Jin S."/>
            <person name="Johri S."/>
            <person name="Kim M."/>
            <person name="Overton L."/>
            <person name="Reardon M."/>
            <person name="Tsitrin T."/>
            <person name="Vuong H."/>
            <person name="Weaver B."/>
            <person name="Ciecko A."/>
            <person name="Tallon L."/>
            <person name="Jackson J."/>
            <person name="Pai G."/>
            <person name="Aken S.V."/>
            <person name="Utterback T."/>
            <person name="Reidmuller S."/>
            <person name="Feldblyum T."/>
            <person name="Hsiao J."/>
            <person name="Zismann V."/>
            <person name="Iobst S."/>
            <person name="de Vazeille A.R."/>
            <person name="Buell C.R."/>
            <person name="Ying K."/>
            <person name="Li Y."/>
            <person name="Lu T."/>
            <person name="Huang Y."/>
            <person name="Zhao Q."/>
            <person name="Feng Q."/>
            <person name="Zhang L."/>
            <person name="Zhu J."/>
            <person name="Weng Q."/>
            <person name="Mu J."/>
            <person name="Lu Y."/>
            <person name="Fan D."/>
            <person name="Liu Y."/>
            <person name="Guan J."/>
            <person name="Zhang Y."/>
            <person name="Yu S."/>
            <person name="Liu X."/>
            <person name="Zhang Y."/>
            <person name="Hong G."/>
            <person name="Han B."/>
            <person name="Choisne N."/>
            <person name="Demange N."/>
            <person name="Orjeda G."/>
            <person name="Samain S."/>
            <person name="Cattolico L."/>
            <person name="Pelletier E."/>
            <person name="Couloux A."/>
            <person name="Segurens B."/>
            <person name="Wincker P."/>
            <person name="D'Hont A."/>
            <person name="Scarpelli C."/>
            <person name="Weissenbach J."/>
            <person name="Salanoubat M."/>
            <person name="Quetier F."/>
            <person name="Yu Y."/>
            <person name="Kim H.R."/>
            <person name="Rambo T."/>
            <person name="Currie J."/>
            <person name="Collura K."/>
            <person name="Luo M."/>
            <person name="Yang T."/>
            <person name="Ammiraju J.S.S."/>
            <person name="Engler F."/>
            <person name="Soderlund C."/>
            <person name="Wing R.A."/>
            <person name="Palmer L.E."/>
            <person name="de la Bastide M."/>
            <person name="Spiegel L."/>
            <person name="Nascimento L."/>
            <person name="Zutavern T."/>
            <person name="O'Shaughnessy A."/>
            <person name="Dike S."/>
            <person name="Dedhia N."/>
            <person name="Preston R."/>
            <person name="Balija V."/>
            <person name="McCombie W.R."/>
            <person name="Chow T."/>
            <person name="Chen H."/>
            <person name="Chung M."/>
            <person name="Chen C."/>
            <person name="Shaw J."/>
            <person name="Wu H."/>
            <person name="Hsiao K."/>
            <person name="Chao Y."/>
            <person name="Chu M."/>
            <person name="Cheng C."/>
            <person name="Hour A."/>
            <person name="Lee P."/>
            <person name="Lin S."/>
            <person name="Lin Y."/>
            <person name="Liou J."/>
            <person name="Liu S."/>
            <person name="Hsing Y."/>
            <person name="Raghuvanshi S."/>
            <person name="Mohanty A."/>
            <person name="Bharti A.K."/>
            <person name="Gaur A."/>
            <person name="Gupta V."/>
            <person name="Kumar D."/>
            <person name="Ravi V."/>
            <person name="Vij S."/>
            <person name="Kapur A."/>
            <person name="Khurana P."/>
            <person name="Khurana P."/>
            <person name="Khurana J.P."/>
            <person name="Tyagi A.K."/>
            <person name="Gaikwad K."/>
            <person name="Singh A."/>
            <person name="Dalal V."/>
            <person name="Srivastava S."/>
            <person name="Dixit A."/>
            <person name="Pal A.K."/>
            <person name="Ghazi I.A."/>
            <person name="Yadav M."/>
            <person name="Pandit A."/>
            <person name="Bhargava A."/>
            <person name="Sureshbabu K."/>
            <person name="Batra K."/>
            <person name="Sharma T.R."/>
            <person name="Mohapatra T."/>
            <person name="Singh N.K."/>
            <person name="Messing J."/>
            <person name="Nelson A.B."/>
            <person name="Fuks G."/>
            <person name="Kavchok S."/>
            <person name="Keizer G."/>
            <person name="Linton E."/>
            <person name="Llaca V."/>
            <person name="Song R."/>
            <person name="Tanyolac B."/>
            <person name="Young S."/>
            <person name="Ho-Il K."/>
            <person name="Hahn J.H."/>
            <person name="Sangsakoo G."/>
            <person name="Vanavichit A."/>
            <person name="de Mattos Luiz.A.T."/>
            <person name="Zimmer P.D."/>
            <person name="Malone G."/>
            <person name="Dellagostin O."/>
            <person name="de Oliveira A.C."/>
            <person name="Bevan M."/>
            <person name="Bancroft I."/>
            <person name="Minx P."/>
            <person name="Cordum H."/>
            <person name="Wilson R."/>
            <person name="Cheng Z."/>
            <person name="Jin W."/>
            <person name="Jiang J."/>
            <person name="Leong S.A."/>
            <person name="Iwama H."/>
            <person name="Gojobori T."/>
            <person name="Itoh T."/>
            <person name="Niimura Y."/>
            <person name="Fujii Y."/>
            <person name="Habara T."/>
            <person name="Sakai H."/>
            <person name="Sato Y."/>
            <person name="Wilson G."/>
            <person name="Kumar K."/>
            <person name="McCouch S."/>
            <person name="Juretic N."/>
            <person name="Hoen D."/>
            <person name="Wright S."/>
            <person name="Bruskiewich R."/>
            <person name="Bureau T."/>
            <person name="Miyao A."/>
            <person name="Hirochika H."/>
            <person name="Nishikawa T."/>
            <person name="Kadowaki K."/>
            <person name="Sugiura M."/>
            <person name="Burr B."/>
            <person name="Sasaki T."/>
        </authorList>
    </citation>
    <scope>NUCLEOTIDE SEQUENCE [LARGE SCALE GENOMIC DNA]</scope>
    <source>
        <strain evidence="3">cv. Nipponbare</strain>
    </source>
</reference>
<accession>C7J027</accession>
<evidence type="ECO:0000313" key="2">
    <source>
        <dbReference type="EMBL" id="BAH92306.1"/>
    </source>
</evidence>
<evidence type="ECO:0000313" key="3">
    <source>
        <dbReference type="Proteomes" id="UP000000763"/>
    </source>
</evidence>
<dbReference type="Proteomes" id="UP000000763">
    <property type="component" value="Chromosome 3"/>
</dbReference>